<evidence type="ECO:0000256" key="5">
    <source>
        <dbReference type="ARBA" id="ARBA00022821"/>
    </source>
</evidence>
<keyword evidence="3" id="KW-0677">Repeat</keyword>
<evidence type="ECO:0000259" key="8">
    <source>
        <dbReference type="Pfam" id="PF18052"/>
    </source>
</evidence>
<dbReference type="SUPFAM" id="SSF52540">
    <property type="entry name" value="P-loop containing nucleoside triphosphate hydrolases"/>
    <property type="match status" value="1"/>
</dbReference>
<dbReference type="GO" id="GO:0006952">
    <property type="term" value="P:defense response"/>
    <property type="evidence" value="ECO:0007669"/>
    <property type="project" value="UniProtKB-KW"/>
</dbReference>
<dbReference type="InterPro" id="IPR027417">
    <property type="entry name" value="P-loop_NTPase"/>
</dbReference>
<evidence type="ECO:0000256" key="6">
    <source>
        <dbReference type="ARBA" id="ARBA00022840"/>
    </source>
</evidence>
<accession>A0A8R7PM82</accession>
<keyword evidence="6" id="KW-0067">ATP-binding</keyword>
<evidence type="ECO:0000256" key="2">
    <source>
        <dbReference type="ARBA" id="ARBA00022614"/>
    </source>
</evidence>
<evidence type="ECO:0008006" key="11">
    <source>
        <dbReference type="Google" id="ProtNLM"/>
    </source>
</evidence>
<dbReference type="Gramene" id="TuG1812G0200006326.01.T01">
    <property type="protein sequence ID" value="TuG1812G0200006326.01.T01.cds380664"/>
    <property type="gene ID" value="TuG1812G0200006326.01"/>
</dbReference>
<dbReference type="PANTHER" id="PTHR36766">
    <property type="entry name" value="PLANT BROAD-SPECTRUM MILDEW RESISTANCE PROTEIN RPW8"/>
    <property type="match status" value="1"/>
</dbReference>
<dbReference type="Pfam" id="PF18052">
    <property type="entry name" value="Rx_N"/>
    <property type="match status" value="1"/>
</dbReference>
<evidence type="ECO:0000259" key="7">
    <source>
        <dbReference type="Pfam" id="PF00931"/>
    </source>
</evidence>
<dbReference type="Gene3D" id="3.40.50.300">
    <property type="entry name" value="P-loop containing nucleotide triphosphate hydrolases"/>
    <property type="match status" value="1"/>
</dbReference>
<dbReference type="GO" id="GO:0043531">
    <property type="term" value="F:ADP binding"/>
    <property type="evidence" value="ECO:0007669"/>
    <property type="project" value="InterPro"/>
</dbReference>
<reference evidence="9" key="3">
    <citation type="submission" date="2022-06" db="UniProtKB">
        <authorList>
            <consortium name="EnsemblPlants"/>
        </authorList>
    </citation>
    <scope>IDENTIFICATION</scope>
</reference>
<dbReference type="Pfam" id="PF00931">
    <property type="entry name" value="NB-ARC"/>
    <property type="match status" value="1"/>
</dbReference>
<feature type="domain" description="NB-ARC" evidence="7">
    <location>
        <begin position="160"/>
        <end position="210"/>
    </location>
</feature>
<dbReference type="PANTHER" id="PTHR36766:SF30">
    <property type="entry name" value="TIR-NBS TYPE DISEASE RESISTANCE PROTEIN-RELATED"/>
    <property type="match status" value="1"/>
</dbReference>
<proteinExistence type="inferred from homology"/>
<reference evidence="9" key="2">
    <citation type="submission" date="2018-03" db="EMBL/GenBank/DDBJ databases">
        <title>The Triticum urartu genome reveals the dynamic nature of wheat genome evolution.</title>
        <authorList>
            <person name="Ling H."/>
            <person name="Ma B."/>
            <person name="Shi X."/>
            <person name="Liu H."/>
            <person name="Dong L."/>
            <person name="Sun H."/>
            <person name="Cao Y."/>
            <person name="Gao Q."/>
            <person name="Zheng S."/>
            <person name="Li Y."/>
            <person name="Yu Y."/>
            <person name="Du H."/>
            <person name="Qi M."/>
            <person name="Li Y."/>
            <person name="Yu H."/>
            <person name="Cui Y."/>
            <person name="Wang N."/>
            <person name="Chen C."/>
            <person name="Wu H."/>
            <person name="Zhao Y."/>
            <person name="Zhang J."/>
            <person name="Li Y."/>
            <person name="Zhou W."/>
            <person name="Zhang B."/>
            <person name="Hu W."/>
            <person name="Eijk M."/>
            <person name="Tang J."/>
            <person name="Witsenboer H."/>
            <person name="Zhao S."/>
            <person name="Li Z."/>
            <person name="Zhang A."/>
            <person name="Wang D."/>
            <person name="Liang C."/>
        </authorList>
    </citation>
    <scope>NUCLEOTIDE SEQUENCE [LARGE SCALE GENOMIC DNA]</scope>
    <source>
        <strain evidence="9">cv. G1812</strain>
    </source>
</reference>
<dbReference type="InterPro" id="IPR041118">
    <property type="entry name" value="Rx_N"/>
</dbReference>
<sequence>MHDLINKAEWRSHDDVVANLLPNLKDAVFDAEDLIDEFRWYEKKVQAEGNASQSPFIDFFDTVIQGSFNKLTVIQSRLNHLSIQLEKMELRGVAQRFDTLVRPETSSSLSRKEKYIFFGRDKELKQVLGFLNVLKRKRTTSSMNASTNTSASNHVNSELSLPVFGISGIGGVGKTKLAQHIFSHQQVESQFEKIIWICVSDNFDVKRLTKE</sequence>
<dbReference type="Gramene" id="TuG1812G0200006377.01.T01">
    <property type="protein sequence ID" value="TuG1812G0200006377.01.T01.cds265674"/>
    <property type="gene ID" value="TuG1812G0200006377.01"/>
</dbReference>
<dbReference type="Gene3D" id="1.20.5.4130">
    <property type="match status" value="1"/>
</dbReference>
<dbReference type="AlphaFoldDB" id="A0A8R7PM82"/>
<keyword evidence="10" id="KW-1185">Reference proteome</keyword>
<keyword evidence="4" id="KW-0547">Nucleotide-binding</keyword>
<dbReference type="Proteomes" id="UP000015106">
    <property type="component" value="Chromosome 2"/>
</dbReference>
<comment type="similarity">
    <text evidence="1">Belongs to the disease resistance NB-LRR family.</text>
</comment>
<evidence type="ECO:0000256" key="4">
    <source>
        <dbReference type="ARBA" id="ARBA00022741"/>
    </source>
</evidence>
<dbReference type="InterPro" id="IPR002182">
    <property type="entry name" value="NB-ARC"/>
</dbReference>
<keyword evidence="5" id="KW-0611">Plant defense</keyword>
<evidence type="ECO:0000313" key="9">
    <source>
        <dbReference type="EnsemblPlants" id="TuG1812G0200006377.01.T01.cds265674"/>
    </source>
</evidence>
<dbReference type="EnsemblPlants" id="TuG1812G0200006326.01.T01">
    <property type="protein sequence ID" value="TuG1812G0200006326.01.T01.cds380664"/>
    <property type="gene ID" value="TuG1812G0200006326.01"/>
</dbReference>
<protein>
    <recommendedName>
        <fullName evidence="11">NB-ARC domain-containing protein</fullName>
    </recommendedName>
</protein>
<feature type="domain" description="Disease resistance N-terminal" evidence="8">
    <location>
        <begin position="1"/>
        <end position="47"/>
    </location>
</feature>
<evidence type="ECO:0000313" key="10">
    <source>
        <dbReference type="Proteomes" id="UP000015106"/>
    </source>
</evidence>
<reference evidence="10" key="1">
    <citation type="journal article" date="2013" name="Nature">
        <title>Draft genome of the wheat A-genome progenitor Triticum urartu.</title>
        <authorList>
            <person name="Ling H.Q."/>
            <person name="Zhao S."/>
            <person name="Liu D."/>
            <person name="Wang J."/>
            <person name="Sun H."/>
            <person name="Zhang C."/>
            <person name="Fan H."/>
            <person name="Li D."/>
            <person name="Dong L."/>
            <person name="Tao Y."/>
            <person name="Gao C."/>
            <person name="Wu H."/>
            <person name="Li Y."/>
            <person name="Cui Y."/>
            <person name="Guo X."/>
            <person name="Zheng S."/>
            <person name="Wang B."/>
            <person name="Yu K."/>
            <person name="Liang Q."/>
            <person name="Yang W."/>
            <person name="Lou X."/>
            <person name="Chen J."/>
            <person name="Feng M."/>
            <person name="Jian J."/>
            <person name="Zhang X."/>
            <person name="Luo G."/>
            <person name="Jiang Y."/>
            <person name="Liu J."/>
            <person name="Wang Z."/>
            <person name="Sha Y."/>
            <person name="Zhang B."/>
            <person name="Wu H."/>
            <person name="Tang D."/>
            <person name="Shen Q."/>
            <person name="Xue P."/>
            <person name="Zou S."/>
            <person name="Wang X."/>
            <person name="Liu X."/>
            <person name="Wang F."/>
            <person name="Yang Y."/>
            <person name="An X."/>
            <person name="Dong Z."/>
            <person name="Zhang K."/>
            <person name="Zhang X."/>
            <person name="Luo M.C."/>
            <person name="Dvorak J."/>
            <person name="Tong Y."/>
            <person name="Wang J."/>
            <person name="Yang H."/>
            <person name="Li Z."/>
            <person name="Wang D."/>
            <person name="Zhang A."/>
            <person name="Wang J."/>
        </authorList>
    </citation>
    <scope>NUCLEOTIDE SEQUENCE</scope>
    <source>
        <strain evidence="10">cv. G1812</strain>
    </source>
</reference>
<organism evidence="9 10">
    <name type="scientific">Triticum urartu</name>
    <name type="common">Red wild einkorn</name>
    <name type="synonym">Crithodium urartu</name>
    <dbReference type="NCBI Taxonomy" id="4572"/>
    <lineage>
        <taxon>Eukaryota</taxon>
        <taxon>Viridiplantae</taxon>
        <taxon>Streptophyta</taxon>
        <taxon>Embryophyta</taxon>
        <taxon>Tracheophyta</taxon>
        <taxon>Spermatophyta</taxon>
        <taxon>Magnoliopsida</taxon>
        <taxon>Liliopsida</taxon>
        <taxon>Poales</taxon>
        <taxon>Poaceae</taxon>
        <taxon>BOP clade</taxon>
        <taxon>Pooideae</taxon>
        <taxon>Triticodae</taxon>
        <taxon>Triticeae</taxon>
        <taxon>Triticinae</taxon>
        <taxon>Triticum</taxon>
    </lineage>
</organism>
<keyword evidence="2" id="KW-0433">Leucine-rich repeat</keyword>
<evidence type="ECO:0000256" key="1">
    <source>
        <dbReference type="ARBA" id="ARBA00008894"/>
    </source>
</evidence>
<dbReference type="GO" id="GO:0005524">
    <property type="term" value="F:ATP binding"/>
    <property type="evidence" value="ECO:0007669"/>
    <property type="project" value="UniProtKB-KW"/>
</dbReference>
<dbReference type="EnsemblPlants" id="TuG1812G0200006377.01.T01">
    <property type="protein sequence ID" value="TuG1812G0200006377.01.T01.cds265674"/>
    <property type="gene ID" value="TuG1812G0200006377.01"/>
</dbReference>
<name>A0A8R7PM82_TRIUA</name>
<evidence type="ECO:0000256" key="3">
    <source>
        <dbReference type="ARBA" id="ARBA00022737"/>
    </source>
</evidence>